<dbReference type="PANTHER" id="PTHR34148:SF1">
    <property type="entry name" value="ADENOSYLCOBINAMIDE-GDP RIBAZOLETRANSFERASE"/>
    <property type="match status" value="1"/>
</dbReference>
<feature type="transmembrane region" description="Helical" evidence="19">
    <location>
        <begin position="117"/>
        <end position="139"/>
    </location>
</feature>
<organism evidence="20 21">
    <name type="scientific">Litoreibacter albidus</name>
    <dbReference type="NCBI Taxonomy" id="670155"/>
    <lineage>
        <taxon>Bacteria</taxon>
        <taxon>Pseudomonadati</taxon>
        <taxon>Pseudomonadota</taxon>
        <taxon>Alphaproteobacteria</taxon>
        <taxon>Rhodobacterales</taxon>
        <taxon>Roseobacteraceae</taxon>
        <taxon>Litoreibacter</taxon>
    </lineage>
</organism>
<comment type="pathway">
    <text evidence="3 19">Cofactor biosynthesis; adenosylcobalamin biosynthesis; adenosylcobalamin from cob(II)yrinate a,c-diamide: step 7/7.</text>
</comment>
<evidence type="ECO:0000256" key="15">
    <source>
        <dbReference type="ARBA" id="ARBA00032605"/>
    </source>
</evidence>
<dbReference type="GO" id="GO:0008818">
    <property type="term" value="F:cobalamin 5'-phosphate synthase activity"/>
    <property type="evidence" value="ECO:0007669"/>
    <property type="project" value="UniProtKB-UniRule"/>
</dbReference>
<dbReference type="Proteomes" id="UP000199441">
    <property type="component" value="Unassembled WGS sequence"/>
</dbReference>
<dbReference type="OrthoDB" id="9794626at2"/>
<comment type="catalytic activity">
    <reaction evidence="18 19">
        <text>alpha-ribazole 5'-phosphate + adenosylcob(III)inamide-GDP = adenosylcob(III)alamin 5'-phosphate + GMP + H(+)</text>
        <dbReference type="Rhea" id="RHEA:23560"/>
        <dbReference type="ChEBI" id="CHEBI:15378"/>
        <dbReference type="ChEBI" id="CHEBI:57918"/>
        <dbReference type="ChEBI" id="CHEBI:58115"/>
        <dbReference type="ChEBI" id="CHEBI:60487"/>
        <dbReference type="ChEBI" id="CHEBI:60493"/>
        <dbReference type="EC" id="2.7.8.26"/>
    </reaction>
</comment>
<evidence type="ECO:0000256" key="6">
    <source>
        <dbReference type="ARBA" id="ARBA00015850"/>
    </source>
</evidence>
<comment type="cofactor">
    <cofactor evidence="1 19">
        <name>Mg(2+)</name>
        <dbReference type="ChEBI" id="CHEBI:18420"/>
    </cofactor>
</comment>
<evidence type="ECO:0000256" key="19">
    <source>
        <dbReference type="HAMAP-Rule" id="MF_00719"/>
    </source>
</evidence>
<dbReference type="HAMAP" id="MF_00719">
    <property type="entry name" value="CobS"/>
    <property type="match status" value="1"/>
</dbReference>
<dbReference type="EC" id="2.7.8.26" evidence="5 19"/>
<comment type="catalytic activity">
    <reaction evidence="17 19">
        <text>alpha-ribazole + adenosylcob(III)inamide-GDP = adenosylcob(III)alamin + GMP + H(+)</text>
        <dbReference type="Rhea" id="RHEA:16049"/>
        <dbReference type="ChEBI" id="CHEBI:10329"/>
        <dbReference type="ChEBI" id="CHEBI:15378"/>
        <dbReference type="ChEBI" id="CHEBI:18408"/>
        <dbReference type="ChEBI" id="CHEBI:58115"/>
        <dbReference type="ChEBI" id="CHEBI:60487"/>
        <dbReference type="EC" id="2.7.8.26"/>
    </reaction>
</comment>
<evidence type="ECO:0000256" key="7">
    <source>
        <dbReference type="ARBA" id="ARBA00022475"/>
    </source>
</evidence>
<evidence type="ECO:0000313" key="20">
    <source>
        <dbReference type="EMBL" id="SDW21793.1"/>
    </source>
</evidence>
<keyword evidence="7 19" id="KW-1003">Cell membrane</keyword>
<feature type="transmembrane region" description="Helical" evidence="19">
    <location>
        <begin position="39"/>
        <end position="61"/>
    </location>
</feature>
<dbReference type="Pfam" id="PF02654">
    <property type="entry name" value="CobS"/>
    <property type="match status" value="1"/>
</dbReference>
<gene>
    <name evidence="19" type="primary">cobS</name>
    <name evidence="20" type="ORF">SAMN04488001_0584</name>
</gene>
<sequence length="256" mass="26324">MDNTDTTPAKPEDIWVALGLLTRLPLPARDWDNARHAALAAWAYPLAGFIVGVIACLLGTLAQAFGLPAGMVAALVLLGLTLLTGAMHEDGLADTADGFWGGANPARRLDIMKDSHIGAYGVIALITGFTLRWSALTALLSAGWLWTPILVTAMTSRAAMAYVMNILPNARASGLSSLTGRPGKTGPRIAAAIAAAGAILGFGLSGIWLLIIAGATLLGCAALARQKIGGQTGDILGATQQVTEITMLATVCTLVL</sequence>
<dbReference type="STRING" id="670155.SAMN04488001_0584"/>
<dbReference type="NCBIfam" id="TIGR00317">
    <property type="entry name" value="cobS"/>
    <property type="match status" value="1"/>
</dbReference>
<evidence type="ECO:0000256" key="13">
    <source>
        <dbReference type="ARBA" id="ARBA00023136"/>
    </source>
</evidence>
<comment type="subcellular location">
    <subcellularLocation>
        <location evidence="2 19">Cell membrane</location>
        <topology evidence="2 19">Multi-pass membrane protein</topology>
    </subcellularLocation>
</comment>
<keyword evidence="11 19" id="KW-0460">Magnesium</keyword>
<evidence type="ECO:0000256" key="8">
    <source>
        <dbReference type="ARBA" id="ARBA00022573"/>
    </source>
</evidence>
<keyword evidence="9 19" id="KW-0808">Transferase</keyword>
<dbReference type="InterPro" id="IPR003805">
    <property type="entry name" value="CobS"/>
</dbReference>
<comment type="similarity">
    <text evidence="4 19">Belongs to the CobS family.</text>
</comment>
<evidence type="ECO:0000256" key="1">
    <source>
        <dbReference type="ARBA" id="ARBA00001946"/>
    </source>
</evidence>
<feature type="transmembrane region" description="Helical" evidence="19">
    <location>
        <begin position="67"/>
        <end position="86"/>
    </location>
</feature>
<keyword evidence="12 19" id="KW-1133">Transmembrane helix</keyword>
<reference evidence="21" key="1">
    <citation type="submission" date="2016-10" db="EMBL/GenBank/DDBJ databases">
        <authorList>
            <person name="Varghese N."/>
            <person name="Submissions S."/>
        </authorList>
    </citation>
    <scope>NUCLEOTIDE SEQUENCE [LARGE SCALE GENOMIC DNA]</scope>
    <source>
        <strain evidence="21">DSM 26922</strain>
    </source>
</reference>
<evidence type="ECO:0000256" key="5">
    <source>
        <dbReference type="ARBA" id="ARBA00013200"/>
    </source>
</evidence>
<dbReference type="AlphaFoldDB" id="A0A1H2RQJ7"/>
<name>A0A1H2RQJ7_9RHOB</name>
<evidence type="ECO:0000256" key="3">
    <source>
        <dbReference type="ARBA" id="ARBA00004663"/>
    </source>
</evidence>
<dbReference type="UniPathway" id="UPA00148">
    <property type="reaction ID" value="UER00238"/>
</dbReference>
<evidence type="ECO:0000256" key="4">
    <source>
        <dbReference type="ARBA" id="ARBA00010561"/>
    </source>
</evidence>
<evidence type="ECO:0000256" key="17">
    <source>
        <dbReference type="ARBA" id="ARBA00048623"/>
    </source>
</evidence>
<dbReference type="GO" id="GO:0005886">
    <property type="term" value="C:plasma membrane"/>
    <property type="evidence" value="ECO:0007669"/>
    <property type="project" value="UniProtKB-SubCell"/>
</dbReference>
<evidence type="ECO:0000256" key="2">
    <source>
        <dbReference type="ARBA" id="ARBA00004651"/>
    </source>
</evidence>
<keyword evidence="13 19" id="KW-0472">Membrane</keyword>
<evidence type="ECO:0000256" key="18">
    <source>
        <dbReference type="ARBA" id="ARBA00049504"/>
    </source>
</evidence>
<evidence type="ECO:0000256" key="16">
    <source>
        <dbReference type="ARBA" id="ARBA00032853"/>
    </source>
</evidence>
<accession>A0A1H2RQJ7</accession>
<dbReference type="GO" id="GO:0009236">
    <property type="term" value="P:cobalamin biosynthetic process"/>
    <property type="evidence" value="ECO:0007669"/>
    <property type="project" value="UniProtKB-UniRule"/>
</dbReference>
<dbReference type="RefSeq" id="WP_089944113.1">
    <property type="nucleotide sequence ID" value="NZ_FNOI01000001.1"/>
</dbReference>
<proteinExistence type="inferred from homology"/>
<protein>
    <recommendedName>
        <fullName evidence="6 19">Adenosylcobinamide-GDP ribazoletransferase</fullName>
        <ecNumber evidence="5 19">2.7.8.26</ecNumber>
    </recommendedName>
    <alternativeName>
        <fullName evidence="16 19">Cobalamin synthase</fullName>
    </alternativeName>
    <alternativeName>
        <fullName evidence="15 19">Cobalamin-5'-phosphate synthase</fullName>
    </alternativeName>
</protein>
<keyword evidence="21" id="KW-1185">Reference proteome</keyword>
<feature type="transmembrane region" description="Helical" evidence="19">
    <location>
        <begin position="145"/>
        <end position="168"/>
    </location>
</feature>
<evidence type="ECO:0000256" key="10">
    <source>
        <dbReference type="ARBA" id="ARBA00022692"/>
    </source>
</evidence>
<evidence type="ECO:0000256" key="9">
    <source>
        <dbReference type="ARBA" id="ARBA00022679"/>
    </source>
</evidence>
<keyword evidence="10 19" id="KW-0812">Transmembrane</keyword>
<dbReference type="EMBL" id="FNOI01000001">
    <property type="protein sequence ID" value="SDW21793.1"/>
    <property type="molecule type" value="Genomic_DNA"/>
</dbReference>
<feature type="transmembrane region" description="Helical" evidence="19">
    <location>
        <begin position="189"/>
        <end position="218"/>
    </location>
</feature>
<evidence type="ECO:0000256" key="11">
    <source>
        <dbReference type="ARBA" id="ARBA00022842"/>
    </source>
</evidence>
<evidence type="ECO:0000313" key="21">
    <source>
        <dbReference type="Proteomes" id="UP000199441"/>
    </source>
</evidence>
<comment type="function">
    <text evidence="14 19">Joins adenosylcobinamide-GDP and alpha-ribazole to generate adenosylcobalamin (Ado-cobalamin). Also synthesizes adenosylcobalamin 5'-phosphate from adenosylcobinamide-GDP and alpha-ribazole 5'-phosphate.</text>
</comment>
<dbReference type="GO" id="GO:0051073">
    <property type="term" value="F:adenosylcobinamide-GDP ribazoletransferase activity"/>
    <property type="evidence" value="ECO:0007669"/>
    <property type="project" value="UniProtKB-UniRule"/>
</dbReference>
<dbReference type="PANTHER" id="PTHR34148">
    <property type="entry name" value="ADENOSYLCOBINAMIDE-GDP RIBAZOLETRANSFERASE"/>
    <property type="match status" value="1"/>
</dbReference>
<evidence type="ECO:0000256" key="14">
    <source>
        <dbReference type="ARBA" id="ARBA00025228"/>
    </source>
</evidence>
<keyword evidence="8 19" id="KW-0169">Cobalamin biosynthesis</keyword>
<evidence type="ECO:0000256" key="12">
    <source>
        <dbReference type="ARBA" id="ARBA00022989"/>
    </source>
</evidence>